<feature type="region of interest" description="Disordered" evidence="1">
    <location>
        <begin position="376"/>
        <end position="453"/>
    </location>
</feature>
<feature type="compositionally biased region" description="Basic residues" evidence="1">
    <location>
        <begin position="611"/>
        <end position="620"/>
    </location>
</feature>
<keyword evidence="3" id="KW-1185">Reference proteome</keyword>
<feature type="compositionally biased region" description="Acidic residues" evidence="1">
    <location>
        <begin position="1229"/>
        <end position="1250"/>
    </location>
</feature>
<evidence type="ECO:0000256" key="1">
    <source>
        <dbReference type="SAM" id="MobiDB-lite"/>
    </source>
</evidence>
<reference evidence="2 3" key="1">
    <citation type="submission" date="2017-06" db="EMBL/GenBank/DDBJ databases">
        <title>Cmopartive genomic analysis of Ambrosia Fusariam Clade fungi.</title>
        <authorList>
            <person name="Stajich J.E."/>
            <person name="Carrillo J."/>
            <person name="Kijimoto T."/>
            <person name="Eskalen A."/>
            <person name="O'Donnell K."/>
            <person name="Kasson M."/>
        </authorList>
    </citation>
    <scope>NUCLEOTIDE SEQUENCE [LARGE SCALE GENOMIC DNA]</scope>
    <source>
        <strain evidence="2 3">NRRL 20438</strain>
    </source>
</reference>
<feature type="compositionally biased region" description="Basic and acidic residues" evidence="1">
    <location>
        <begin position="697"/>
        <end position="708"/>
    </location>
</feature>
<feature type="compositionally biased region" description="Low complexity" evidence="1">
    <location>
        <begin position="1078"/>
        <end position="1089"/>
    </location>
</feature>
<feature type="compositionally biased region" description="Basic and acidic residues" evidence="1">
    <location>
        <begin position="954"/>
        <end position="971"/>
    </location>
</feature>
<feature type="region of interest" description="Disordered" evidence="1">
    <location>
        <begin position="221"/>
        <end position="262"/>
    </location>
</feature>
<protein>
    <submittedName>
        <fullName evidence="2">Uncharacterized protein</fullName>
    </submittedName>
</protein>
<evidence type="ECO:0000313" key="3">
    <source>
        <dbReference type="Proteomes" id="UP000288429"/>
    </source>
</evidence>
<feature type="compositionally biased region" description="Polar residues" evidence="1">
    <location>
        <begin position="1155"/>
        <end position="1171"/>
    </location>
</feature>
<feature type="compositionally biased region" description="Basic and acidic residues" evidence="1">
    <location>
        <begin position="648"/>
        <end position="682"/>
    </location>
</feature>
<feature type="compositionally biased region" description="Polar residues" evidence="1">
    <location>
        <begin position="1251"/>
        <end position="1261"/>
    </location>
</feature>
<feature type="compositionally biased region" description="Low complexity" evidence="1">
    <location>
        <begin position="808"/>
        <end position="819"/>
    </location>
</feature>
<name>A0A428T301_9HYPO</name>
<evidence type="ECO:0000313" key="2">
    <source>
        <dbReference type="EMBL" id="RSL96435.1"/>
    </source>
</evidence>
<dbReference type="EMBL" id="NIZV01000276">
    <property type="protein sequence ID" value="RSL96435.1"/>
    <property type="molecule type" value="Genomic_DNA"/>
</dbReference>
<feature type="compositionally biased region" description="Acidic residues" evidence="1">
    <location>
        <begin position="1300"/>
        <end position="1313"/>
    </location>
</feature>
<feature type="compositionally biased region" description="Polar residues" evidence="1">
    <location>
        <begin position="309"/>
        <end position="330"/>
    </location>
</feature>
<feature type="compositionally biased region" description="Basic and acidic residues" evidence="1">
    <location>
        <begin position="1132"/>
        <end position="1142"/>
    </location>
</feature>
<feature type="compositionally biased region" description="Basic and acidic residues" evidence="1">
    <location>
        <begin position="840"/>
        <end position="854"/>
    </location>
</feature>
<feature type="compositionally biased region" description="Basic and acidic residues" evidence="1">
    <location>
        <begin position="1216"/>
        <end position="1228"/>
    </location>
</feature>
<feature type="compositionally biased region" description="Acidic residues" evidence="1">
    <location>
        <begin position="1262"/>
        <end position="1291"/>
    </location>
</feature>
<sequence>MAGSMDEGSAEFLSQLIKGRAVSCPHYPKYPKKKDPLTGGILTEGDPLFPSRLGFFHHSQSEPRVSYLETNKVCLECLCQAVPKGYNFWSMTVDAKDEPSPSSPWPLEVAPLSAVDSVLLVQAGTEGFYPDSSTSLPGATPIMVPIPDVPRAKEAWQWLQDERKPFYIDQLHHSKGRKLTISGKKAVKSDASIVSNHGVSFDQPLLVKAAAEQAFCRRKRVEASASKSSKSSSTTGTLQSHQSHWMASVPSSQASDSTTYSKQGSASNVFSMSLGEPSPPTSVDFDLTTSLVEVSEKQKKSSKKANFIQPVQASPSSVSHSETANSSNFDPDTEDKVVFLSTRLKRSGASRKKCVSTSTTNPVEVSAISVCHVQSGKEGPGLKLKKATSPLEQSSSSPLTLLNDPIKAEDLAENSTKSQISTERTDSKKNKDSSRVKRSTKAKAPKLKDTQVSSAFGSAKVDAAFVISKDHTDAESTKPEPPPLQETSFSPTTVALASTSKLQPAPATEALGIARQTKSTQYSTSVGHLASVQIAGQDTRESGGLSTTPTSSFPKTPKSLLLFENLVQNKSQPNAPKSSKRPVYTRNCYWSQHAPIDFVTEVSSELYVEAKKHRNKRKSRDKVVLDSSDSEDETSKREKKSKKRDKRERKEKGVKAGKKDPSATKTEKKTKGDKTTKEEKRSARATFTGGHESTPIKAEKSSKPHVDHGTAATSKSPKSSSKTSHLNEAKGGSGGSSKKRDFNIGFHHESKSSKNKQSSKNWNHAKDSKKRRKPCAGMDATVNAPGPEQSAPTEEPQDTESSSEEDTSSPSSGTESQSGNEDPEDWQEANYQEQEIGSEMPDKDSPAINDKVKPELNTGLDTPVPSQGHDTPSWTPECHNLSNIPDKSNSSPTNLGSGTEQPKPDATDASAAIGAKTKVDSGVDVKEPGNLAPTKESSRSDVPGKDLSPPDASTKGERAEPEIENARKPAGEPKSGPLPPLPCTGDAPVKADKPRAIAPPTPEPTNINPPSAPIPAGLVPSAPVSPPPSAGDSTRGQDTRPSAEGQTPVFALQISVASPPTTSDLVSGEVSQDRKENPSQLTPTPSDSSSSEEEHEPEEPGIQRAVEGPRSNSDSDSESETDHESGASSPSLDRHVLERTDSSNDDEEEEEELTASPNHWVQAFRHNSVSDTDGDSSEANDYSEATDHHDDASMGHDKSGSTSDEDHVMSGSGIDHSSDDEQDFRDSSDIEMEDISNPTESEDKDGEDDNQQSSGDSTSVNDTEEDSDPVTDAESSDNIESSDNDPSDAESESNQSSNSDGDDAQSSSDDESQSEPGSSSEEPSESDRAMSDGGYSS</sequence>
<feature type="region of interest" description="Disordered" evidence="1">
    <location>
        <begin position="470"/>
        <end position="508"/>
    </location>
</feature>
<feature type="compositionally biased region" description="Low complexity" evidence="1">
    <location>
        <begin position="223"/>
        <end position="233"/>
    </location>
</feature>
<feature type="compositionally biased region" description="Basic residues" evidence="1">
    <location>
        <begin position="637"/>
        <end position="647"/>
    </location>
</feature>
<feature type="compositionally biased region" description="Low complexity" evidence="1">
    <location>
        <begin position="710"/>
        <end position="724"/>
    </location>
</feature>
<feature type="compositionally biased region" description="Basic and acidic residues" evidence="1">
    <location>
        <begin position="917"/>
        <end position="927"/>
    </location>
</feature>
<comment type="caution">
    <text evidence="2">The sequence shown here is derived from an EMBL/GenBank/DDBJ whole genome shotgun (WGS) entry which is preliminary data.</text>
</comment>
<feature type="compositionally biased region" description="Polar residues" evidence="1">
    <location>
        <begin position="864"/>
        <end position="900"/>
    </location>
</feature>
<feature type="region of interest" description="Disordered" evidence="1">
    <location>
        <begin position="533"/>
        <end position="557"/>
    </location>
</feature>
<gene>
    <name evidence="2" type="ORF">CDV31_013471</name>
</gene>
<feature type="compositionally biased region" description="Acidic residues" evidence="1">
    <location>
        <begin position="795"/>
        <end position="807"/>
    </location>
</feature>
<feature type="compositionally biased region" description="Basic and acidic residues" evidence="1">
    <location>
        <begin position="738"/>
        <end position="752"/>
    </location>
</feature>
<feature type="compositionally biased region" description="Polar residues" evidence="1">
    <location>
        <begin position="413"/>
        <end position="422"/>
    </location>
</feature>
<feature type="compositionally biased region" description="Polar residues" evidence="1">
    <location>
        <begin position="390"/>
        <end position="400"/>
    </location>
</feature>
<feature type="compositionally biased region" description="Polar residues" evidence="1">
    <location>
        <begin position="485"/>
        <end position="502"/>
    </location>
</feature>
<proteinExistence type="predicted"/>
<feature type="compositionally biased region" description="Low complexity" evidence="1">
    <location>
        <begin position="1004"/>
        <end position="1022"/>
    </location>
</feature>
<feature type="compositionally biased region" description="Basic and acidic residues" evidence="1">
    <location>
        <begin position="423"/>
        <end position="435"/>
    </location>
</feature>
<organism evidence="2 3">
    <name type="scientific">Fusarium ambrosium</name>
    <dbReference type="NCBI Taxonomy" id="131363"/>
    <lineage>
        <taxon>Eukaryota</taxon>
        <taxon>Fungi</taxon>
        <taxon>Dikarya</taxon>
        <taxon>Ascomycota</taxon>
        <taxon>Pezizomycotina</taxon>
        <taxon>Sordariomycetes</taxon>
        <taxon>Hypocreomycetidae</taxon>
        <taxon>Hypocreales</taxon>
        <taxon>Nectriaceae</taxon>
        <taxon>Fusarium</taxon>
        <taxon>Fusarium solani species complex</taxon>
    </lineage>
</organism>
<feature type="compositionally biased region" description="Basic and acidic residues" evidence="1">
    <location>
        <begin position="1185"/>
        <end position="1208"/>
    </location>
</feature>
<feature type="region of interest" description="Disordered" evidence="1">
    <location>
        <begin position="610"/>
        <end position="1337"/>
    </location>
</feature>
<feature type="compositionally biased region" description="Polar residues" evidence="1">
    <location>
        <begin position="1055"/>
        <end position="1065"/>
    </location>
</feature>
<feature type="compositionally biased region" description="Polar residues" evidence="1">
    <location>
        <begin position="234"/>
        <end position="262"/>
    </location>
</feature>
<accession>A0A428T301</accession>
<feature type="compositionally biased region" description="Low complexity" evidence="1">
    <location>
        <begin position="546"/>
        <end position="557"/>
    </location>
</feature>
<feature type="compositionally biased region" description="Acidic residues" evidence="1">
    <location>
        <begin position="1090"/>
        <end position="1099"/>
    </location>
</feature>
<feature type="compositionally biased region" description="Basic residues" evidence="1">
    <location>
        <begin position="436"/>
        <end position="445"/>
    </location>
</feature>
<dbReference type="Proteomes" id="UP000288429">
    <property type="component" value="Unassembled WGS sequence"/>
</dbReference>
<feature type="region of interest" description="Disordered" evidence="1">
    <location>
        <begin position="298"/>
        <end position="333"/>
    </location>
</feature>
<feature type="compositionally biased region" description="Acidic residues" evidence="1">
    <location>
        <begin position="1143"/>
        <end position="1153"/>
    </location>
</feature>